<proteinExistence type="predicted"/>
<reference evidence="3 4" key="1">
    <citation type="submission" date="2020-03" db="EMBL/GenBank/DDBJ databases">
        <title>Genomic Encyclopedia of Type Strains, Phase IV (KMG-IV): sequencing the most valuable type-strain genomes for metagenomic binning, comparative biology and taxonomic classification.</title>
        <authorList>
            <person name="Goeker M."/>
        </authorList>
    </citation>
    <scope>NUCLEOTIDE SEQUENCE [LARGE SCALE GENOMIC DNA]</scope>
    <source>
        <strain evidence="3 4">DSM 27651</strain>
    </source>
</reference>
<dbReference type="Pfam" id="PF20434">
    <property type="entry name" value="BD-FAE"/>
    <property type="match status" value="1"/>
</dbReference>
<dbReference type="Proteomes" id="UP000734218">
    <property type="component" value="Unassembled WGS sequence"/>
</dbReference>
<evidence type="ECO:0000313" key="4">
    <source>
        <dbReference type="Proteomes" id="UP000734218"/>
    </source>
</evidence>
<dbReference type="InterPro" id="IPR049492">
    <property type="entry name" value="BD-FAE-like_dom"/>
</dbReference>
<evidence type="ECO:0000313" key="3">
    <source>
        <dbReference type="EMBL" id="NJC35129.1"/>
    </source>
</evidence>
<gene>
    <name evidence="3" type="ORF">GGR88_002643</name>
</gene>
<dbReference type="Gene3D" id="3.40.50.1820">
    <property type="entry name" value="alpha/beta hydrolase"/>
    <property type="match status" value="1"/>
</dbReference>
<evidence type="ECO:0000259" key="2">
    <source>
        <dbReference type="Pfam" id="PF20434"/>
    </source>
</evidence>
<comment type="caution">
    <text evidence="3">The sequence shown here is derived from an EMBL/GenBank/DDBJ whole genome shotgun (WGS) entry which is preliminary data.</text>
</comment>
<evidence type="ECO:0000256" key="1">
    <source>
        <dbReference type="ARBA" id="ARBA00022801"/>
    </source>
</evidence>
<dbReference type="InterPro" id="IPR050300">
    <property type="entry name" value="GDXG_lipolytic_enzyme"/>
</dbReference>
<protein>
    <submittedName>
        <fullName evidence="3">Acetyl esterase/lipase</fullName>
    </submittedName>
</protein>
<name>A0ABX0XP22_9SPHN</name>
<dbReference type="InterPro" id="IPR029058">
    <property type="entry name" value="AB_hydrolase_fold"/>
</dbReference>
<accession>A0ABX0XP22</accession>
<organism evidence="3 4">
    <name type="scientific">Sphingomonas jejuensis</name>
    <dbReference type="NCBI Taxonomy" id="904715"/>
    <lineage>
        <taxon>Bacteria</taxon>
        <taxon>Pseudomonadati</taxon>
        <taxon>Pseudomonadota</taxon>
        <taxon>Alphaproteobacteria</taxon>
        <taxon>Sphingomonadales</taxon>
        <taxon>Sphingomonadaceae</taxon>
        <taxon>Sphingomonas</taxon>
    </lineage>
</organism>
<dbReference type="PANTHER" id="PTHR48081:SF33">
    <property type="entry name" value="KYNURENINE FORMAMIDASE"/>
    <property type="match status" value="1"/>
</dbReference>
<feature type="domain" description="BD-FAE-like" evidence="2">
    <location>
        <begin position="50"/>
        <end position="149"/>
    </location>
</feature>
<dbReference type="RefSeq" id="WP_167955737.1">
    <property type="nucleotide sequence ID" value="NZ_JAATJE010000002.1"/>
</dbReference>
<dbReference type="SUPFAM" id="SSF53474">
    <property type="entry name" value="alpha/beta-Hydrolases"/>
    <property type="match status" value="1"/>
</dbReference>
<sequence length="291" mass="30681">MRRWSLLLLAAVALVVAAGILLRRSWQGPSPAVSVAYGLDPRQQVDGFVAAQPGERRPAILYVHGGGWDAGDRVSGGGDKPPRFEAAGWRWLSAGYRLVPGATLPDQLRDLVGAIAAVRRDAGPLGVDPDRIVLAGHSSGAHLVAMLGAQPRWLAEAGIPARAIAGVVMLDSAVLDVPPLMRSALPGMMPHHDSAFGEDPAFQRAMSPMTHAGDGDDVGRWLLVVDAGTPSGVAQAERFAALLRRGGADVTIDRVANSSHGRIEAEFGLPADPLATDTLRWLGPARREPVR</sequence>
<keyword evidence="4" id="KW-1185">Reference proteome</keyword>
<dbReference type="EMBL" id="JAATJE010000002">
    <property type="protein sequence ID" value="NJC35129.1"/>
    <property type="molecule type" value="Genomic_DNA"/>
</dbReference>
<dbReference type="PANTHER" id="PTHR48081">
    <property type="entry name" value="AB HYDROLASE SUPERFAMILY PROTEIN C4A8.06C"/>
    <property type="match status" value="1"/>
</dbReference>
<keyword evidence="1" id="KW-0378">Hydrolase</keyword>